<reference evidence="2" key="1">
    <citation type="journal article" date="2014" name="Int. J. Syst. Evol. Microbiol.">
        <title>Complete genome sequence of Corynebacterium casei LMG S-19264T (=DSM 44701T), isolated from a smear-ripened cheese.</title>
        <authorList>
            <consortium name="US DOE Joint Genome Institute (JGI-PGF)"/>
            <person name="Walter F."/>
            <person name="Albersmeier A."/>
            <person name="Kalinowski J."/>
            <person name="Ruckert C."/>
        </authorList>
    </citation>
    <scope>NUCLEOTIDE SEQUENCE</scope>
    <source>
        <strain evidence="2">CGMCC 1.15425</strain>
    </source>
</reference>
<name>A0A917GWZ0_9GAMM</name>
<dbReference type="InterPro" id="IPR011990">
    <property type="entry name" value="TPR-like_helical_dom_sf"/>
</dbReference>
<evidence type="ECO:0000313" key="3">
    <source>
        <dbReference type="Proteomes" id="UP000627715"/>
    </source>
</evidence>
<proteinExistence type="predicted"/>
<keyword evidence="1" id="KW-0802">TPR repeat</keyword>
<comment type="caution">
    <text evidence="2">The sequence shown here is derived from an EMBL/GenBank/DDBJ whole genome shotgun (WGS) entry which is preliminary data.</text>
</comment>
<dbReference type="SMART" id="SM00028">
    <property type="entry name" value="TPR"/>
    <property type="match status" value="1"/>
</dbReference>
<feature type="repeat" description="TPR" evidence="1">
    <location>
        <begin position="57"/>
        <end position="90"/>
    </location>
</feature>
<evidence type="ECO:0000256" key="1">
    <source>
        <dbReference type="PROSITE-ProRule" id="PRU00339"/>
    </source>
</evidence>
<dbReference type="AlphaFoldDB" id="A0A917GWZ0"/>
<dbReference type="Proteomes" id="UP000627715">
    <property type="component" value="Unassembled WGS sequence"/>
</dbReference>
<dbReference type="InterPro" id="IPR019734">
    <property type="entry name" value="TPR_rpt"/>
</dbReference>
<dbReference type="SUPFAM" id="SSF48452">
    <property type="entry name" value="TPR-like"/>
    <property type="match status" value="1"/>
</dbReference>
<dbReference type="Gene3D" id="1.25.40.10">
    <property type="entry name" value="Tetratricopeptide repeat domain"/>
    <property type="match status" value="1"/>
</dbReference>
<accession>A0A917GWZ0</accession>
<dbReference type="EMBL" id="BMIY01000006">
    <property type="protein sequence ID" value="GGG59626.1"/>
    <property type="molecule type" value="Genomic_DNA"/>
</dbReference>
<protein>
    <submittedName>
        <fullName evidence="2">Uncharacterized protein</fullName>
    </submittedName>
</protein>
<gene>
    <name evidence="2" type="ORF">GCM10011403_16190</name>
</gene>
<evidence type="ECO:0000313" key="2">
    <source>
        <dbReference type="EMBL" id="GGG59626.1"/>
    </source>
</evidence>
<dbReference type="PROSITE" id="PS50005">
    <property type="entry name" value="TPR"/>
    <property type="match status" value="1"/>
</dbReference>
<organism evidence="2 3">
    <name type="scientific">Pseudohongiella nitratireducens</name>
    <dbReference type="NCBI Taxonomy" id="1768907"/>
    <lineage>
        <taxon>Bacteria</taxon>
        <taxon>Pseudomonadati</taxon>
        <taxon>Pseudomonadota</taxon>
        <taxon>Gammaproteobacteria</taxon>
        <taxon>Pseudomonadales</taxon>
        <taxon>Pseudohongiellaceae</taxon>
        <taxon>Pseudohongiella</taxon>
    </lineage>
</organism>
<sequence>MPSQAPFQAPLAAESSQACPDLTHWIRQTTSVNWTVEDWAALEPQLRSLQSRCLRNVEYYALLGAAQLNSGRLVLALESLERALLLDPQHGGAQIDYAQALFRRGELFSALSMNQRIIDREDLPTTLRPMLTERQRQWRSLTKQRTLRAEVQAGYDNNLNGAPTPSEITLTLSGEDVLLVLDESYQAISGPYMNARLSSAYREMAPSSQQNWMFDVRGRISEDEASDLVQLDGRYAYIRPSRERSWQVSGGLSHLMFGGKPLYTAAEASAQIASQRVLSSCTPFAGVASQYQLFHNLNTFNAIESKITVGVNCQSASGLNAQRNGGLLGGGQPQSSEPSDRQWWQRMQWTPTVNILHSEPIKNNRPGNRRTGWQISLDWRLPIWSGTLNAQFSHTEMDDSDGYNPSLANNAEREIDRSYALIQYRLPVTSQTTLQWNAFWQRQHSNLDLFKSRDRTLEFGVQYRF</sequence>
<reference evidence="2" key="2">
    <citation type="submission" date="2020-09" db="EMBL/GenBank/DDBJ databases">
        <authorList>
            <person name="Sun Q."/>
            <person name="Zhou Y."/>
        </authorList>
    </citation>
    <scope>NUCLEOTIDE SEQUENCE</scope>
    <source>
        <strain evidence="2">CGMCC 1.15425</strain>
    </source>
</reference>
<keyword evidence="3" id="KW-1185">Reference proteome</keyword>